<dbReference type="InterPro" id="IPR017441">
    <property type="entry name" value="Protein_kinase_ATP_BS"/>
</dbReference>
<evidence type="ECO:0008006" key="4">
    <source>
        <dbReference type="Google" id="ProtNLM"/>
    </source>
</evidence>
<dbReference type="PROSITE" id="PS00107">
    <property type="entry name" value="PROTEIN_KINASE_ATP"/>
    <property type="match status" value="1"/>
</dbReference>
<dbReference type="OrthoDB" id="248495at2759"/>
<keyword evidence="3" id="KW-1185">Reference proteome</keyword>
<sequence length="211" mass="23498">MIVANQLERHAIEGDPVLVGRGDQPAQLHPSKVRGKNAPQYLDKGTLLSKKYRLEKMIGGGGFGQIYRATDIDMGTVVAAKVEPQSEDAGRMVLEQMVLTKLVGTRHSPRLKTPYFFVPEKIPARAARSRRVFFKAAERPPPSTTIVHSQRKEHVAASRLQTCMPQLRHGCLTFIIQTHARQTHASSINCPVTSYCWISRSADSYSTPLDH</sequence>
<dbReference type="EMBL" id="JARK01001570">
    <property type="protein sequence ID" value="EYB89221.1"/>
    <property type="molecule type" value="Genomic_DNA"/>
</dbReference>
<evidence type="ECO:0000256" key="1">
    <source>
        <dbReference type="PROSITE-ProRule" id="PRU10141"/>
    </source>
</evidence>
<evidence type="ECO:0000313" key="3">
    <source>
        <dbReference type="Proteomes" id="UP000024635"/>
    </source>
</evidence>
<organism evidence="2 3">
    <name type="scientific">Ancylostoma ceylanicum</name>
    <dbReference type="NCBI Taxonomy" id="53326"/>
    <lineage>
        <taxon>Eukaryota</taxon>
        <taxon>Metazoa</taxon>
        <taxon>Ecdysozoa</taxon>
        <taxon>Nematoda</taxon>
        <taxon>Chromadorea</taxon>
        <taxon>Rhabditida</taxon>
        <taxon>Rhabditina</taxon>
        <taxon>Rhabditomorpha</taxon>
        <taxon>Strongyloidea</taxon>
        <taxon>Ancylostomatidae</taxon>
        <taxon>Ancylostomatinae</taxon>
        <taxon>Ancylostoma</taxon>
    </lineage>
</organism>
<keyword evidence="1" id="KW-0067">ATP-binding</keyword>
<name>A0A016SFT5_9BILA</name>
<comment type="caution">
    <text evidence="2">The sequence shown here is derived from an EMBL/GenBank/DDBJ whole genome shotgun (WGS) entry which is preliminary data.</text>
</comment>
<feature type="binding site" evidence="1">
    <location>
        <position position="81"/>
    </location>
    <ligand>
        <name>ATP</name>
        <dbReference type="ChEBI" id="CHEBI:30616"/>
    </ligand>
</feature>
<reference evidence="3" key="1">
    <citation type="journal article" date="2015" name="Nat. Genet.">
        <title>The genome and transcriptome of the zoonotic hookworm Ancylostoma ceylanicum identify infection-specific gene families.</title>
        <authorList>
            <person name="Schwarz E.M."/>
            <person name="Hu Y."/>
            <person name="Antoshechkin I."/>
            <person name="Miller M.M."/>
            <person name="Sternberg P.W."/>
            <person name="Aroian R.V."/>
        </authorList>
    </citation>
    <scope>NUCLEOTIDE SEQUENCE</scope>
    <source>
        <strain evidence="3">HY135</strain>
    </source>
</reference>
<protein>
    <recommendedName>
        <fullName evidence="4">Protein kinase domain-containing protein</fullName>
    </recommendedName>
</protein>
<evidence type="ECO:0000313" key="2">
    <source>
        <dbReference type="EMBL" id="EYB89221.1"/>
    </source>
</evidence>
<dbReference type="SUPFAM" id="SSF56112">
    <property type="entry name" value="Protein kinase-like (PK-like)"/>
    <property type="match status" value="1"/>
</dbReference>
<dbReference type="InterPro" id="IPR011009">
    <property type="entry name" value="Kinase-like_dom_sf"/>
</dbReference>
<dbReference type="AlphaFoldDB" id="A0A016SFT5"/>
<dbReference type="GO" id="GO:0005524">
    <property type="term" value="F:ATP binding"/>
    <property type="evidence" value="ECO:0007669"/>
    <property type="project" value="UniProtKB-UniRule"/>
</dbReference>
<dbReference type="Proteomes" id="UP000024635">
    <property type="component" value="Unassembled WGS sequence"/>
</dbReference>
<dbReference type="Gene3D" id="3.30.200.20">
    <property type="entry name" value="Phosphorylase Kinase, domain 1"/>
    <property type="match status" value="1"/>
</dbReference>
<accession>A0A016SFT5</accession>
<keyword evidence="1" id="KW-0547">Nucleotide-binding</keyword>
<gene>
    <name evidence="2" type="primary">Acey_s0234.g3135</name>
    <name evidence="2" type="ORF">Y032_0234g3135</name>
</gene>
<proteinExistence type="predicted"/>